<dbReference type="EMBL" id="CP017269">
    <property type="protein sequence ID" value="AOT71854.1"/>
    <property type="molecule type" value="Genomic_DNA"/>
</dbReference>
<sequence length="144" mass="16653">MVWVKWKPFGLNYIHNFQTPTFSIAVGVEFLGLSLISLFSIVFNSFFIWYGAFLGLILHYVLIHILLCIRFKGYVPGVITSAIFLIPSIWILREANMILNYRIGTILLACLLGVVLMYIFFQVLYKLMGYWSELLYKHSKTGLS</sequence>
<keyword evidence="3" id="KW-1185">Reference proteome</keyword>
<accession>A0A1D8GLR8</accession>
<dbReference type="InterPro" id="IPR025671">
    <property type="entry name" value="HXXEE"/>
</dbReference>
<gene>
    <name evidence="2" type="ORF">Gferi_21345</name>
</gene>
<dbReference type="KEGG" id="gfe:Gferi_21345"/>
<dbReference type="RefSeq" id="WP_069980117.1">
    <property type="nucleotide sequence ID" value="NZ_VENK01000009.1"/>
</dbReference>
<keyword evidence="1" id="KW-0472">Membrane</keyword>
<keyword evidence="1" id="KW-0812">Transmembrane</keyword>
<evidence type="ECO:0000313" key="2">
    <source>
        <dbReference type="EMBL" id="AOT71854.1"/>
    </source>
</evidence>
<feature type="transmembrane region" description="Helical" evidence="1">
    <location>
        <begin position="74"/>
        <end position="92"/>
    </location>
</feature>
<feature type="transmembrane region" description="Helical" evidence="1">
    <location>
        <begin position="21"/>
        <end position="41"/>
    </location>
</feature>
<dbReference type="Pfam" id="PF13787">
    <property type="entry name" value="HXXEE"/>
    <property type="match status" value="1"/>
</dbReference>
<evidence type="ECO:0000256" key="1">
    <source>
        <dbReference type="SAM" id="Phobius"/>
    </source>
</evidence>
<organism evidence="2 3">
    <name type="scientific">Geosporobacter ferrireducens</name>
    <dbReference type="NCBI Taxonomy" id="1424294"/>
    <lineage>
        <taxon>Bacteria</taxon>
        <taxon>Bacillati</taxon>
        <taxon>Bacillota</taxon>
        <taxon>Clostridia</taxon>
        <taxon>Peptostreptococcales</taxon>
        <taxon>Thermotaleaceae</taxon>
        <taxon>Geosporobacter</taxon>
    </lineage>
</organism>
<protein>
    <recommendedName>
        <fullName evidence="4">HXXEE domain-containing protein</fullName>
    </recommendedName>
</protein>
<proteinExistence type="predicted"/>
<feature type="transmembrane region" description="Helical" evidence="1">
    <location>
        <begin position="98"/>
        <end position="121"/>
    </location>
</feature>
<name>A0A1D8GLR8_9FIRM</name>
<dbReference type="Proteomes" id="UP000095743">
    <property type="component" value="Chromosome"/>
</dbReference>
<evidence type="ECO:0008006" key="4">
    <source>
        <dbReference type="Google" id="ProtNLM"/>
    </source>
</evidence>
<reference evidence="2 3" key="1">
    <citation type="submission" date="2016-09" db="EMBL/GenBank/DDBJ databases">
        <title>Genomic analysis reveals versatility of anaerobic energy metabolism of Geosporobacter ferrireducens IRF9 of phylum Firmicutes.</title>
        <authorList>
            <person name="Kim S.-J."/>
        </authorList>
    </citation>
    <scope>NUCLEOTIDE SEQUENCE [LARGE SCALE GENOMIC DNA]</scope>
    <source>
        <strain evidence="2 3">IRF9</strain>
    </source>
</reference>
<feature type="transmembrane region" description="Helical" evidence="1">
    <location>
        <begin position="47"/>
        <end position="67"/>
    </location>
</feature>
<evidence type="ECO:0000313" key="3">
    <source>
        <dbReference type="Proteomes" id="UP000095743"/>
    </source>
</evidence>
<dbReference type="AlphaFoldDB" id="A0A1D8GLR8"/>
<keyword evidence="1" id="KW-1133">Transmembrane helix</keyword>